<proteinExistence type="predicted"/>
<evidence type="ECO:0000259" key="1">
    <source>
        <dbReference type="PROSITE" id="PS50006"/>
    </source>
</evidence>
<dbReference type="InterPro" id="IPR000253">
    <property type="entry name" value="FHA_dom"/>
</dbReference>
<dbReference type="Gene3D" id="2.60.200.20">
    <property type="match status" value="1"/>
</dbReference>
<reference evidence="2 3" key="2">
    <citation type="submission" date="2018-10" db="EMBL/GenBank/DDBJ databases">
        <authorList>
            <consortium name="Pathogen Informatics"/>
        </authorList>
    </citation>
    <scope>NUCLEOTIDE SEQUENCE [LARGE SCALE GENOMIC DNA]</scope>
</reference>
<accession>A0A0R3URU1</accession>
<sequence length="89" mass="10207">MSELPPTQDVNDIPGMDAGWQSSVQVWGRLLPLKPKMPTFAMSKDSYTVGREETCDLVLNPYMFDQSSHVNAISKKHFRIDRVSFDFNR</sequence>
<dbReference type="SUPFAM" id="SSF49879">
    <property type="entry name" value="SMAD/FHA domain"/>
    <property type="match status" value="1"/>
</dbReference>
<organism evidence="4">
    <name type="scientific">Mesocestoides corti</name>
    <name type="common">Flatworm</name>
    <dbReference type="NCBI Taxonomy" id="53468"/>
    <lineage>
        <taxon>Eukaryota</taxon>
        <taxon>Metazoa</taxon>
        <taxon>Spiralia</taxon>
        <taxon>Lophotrochozoa</taxon>
        <taxon>Platyhelminthes</taxon>
        <taxon>Cestoda</taxon>
        <taxon>Eucestoda</taxon>
        <taxon>Cyclophyllidea</taxon>
        <taxon>Mesocestoididae</taxon>
        <taxon>Mesocestoides</taxon>
    </lineage>
</organism>
<gene>
    <name evidence="2" type="ORF">MCOS_LOCUS10597</name>
</gene>
<evidence type="ECO:0000313" key="4">
    <source>
        <dbReference type="WBParaSite" id="MCOS_0001059601-mRNA-1"/>
    </source>
</evidence>
<dbReference type="STRING" id="53468.A0A0R3URU1"/>
<dbReference type="AlphaFoldDB" id="A0A0R3URU1"/>
<keyword evidence="3" id="KW-1185">Reference proteome</keyword>
<dbReference type="InterPro" id="IPR008984">
    <property type="entry name" value="SMAD_FHA_dom_sf"/>
</dbReference>
<dbReference type="PROSITE" id="PS50006">
    <property type="entry name" value="FHA_DOMAIN"/>
    <property type="match status" value="1"/>
</dbReference>
<dbReference type="WBParaSite" id="MCOS_0001059601-mRNA-1">
    <property type="protein sequence ID" value="MCOS_0001059601-mRNA-1"/>
    <property type="gene ID" value="MCOS_0001059601"/>
</dbReference>
<reference evidence="4" key="1">
    <citation type="submission" date="2017-02" db="UniProtKB">
        <authorList>
            <consortium name="WormBaseParasite"/>
        </authorList>
    </citation>
    <scope>IDENTIFICATION</scope>
</reference>
<feature type="domain" description="FHA" evidence="1">
    <location>
        <begin position="47"/>
        <end position="80"/>
    </location>
</feature>
<dbReference type="EMBL" id="UXSR01006803">
    <property type="protein sequence ID" value="VDD84594.1"/>
    <property type="molecule type" value="Genomic_DNA"/>
</dbReference>
<evidence type="ECO:0000313" key="3">
    <source>
        <dbReference type="Proteomes" id="UP000267029"/>
    </source>
</evidence>
<dbReference type="Proteomes" id="UP000267029">
    <property type="component" value="Unassembled WGS sequence"/>
</dbReference>
<protein>
    <submittedName>
        <fullName evidence="4">FHA domain-containing protein</fullName>
    </submittedName>
</protein>
<name>A0A0R3URU1_MESCO</name>
<evidence type="ECO:0000313" key="2">
    <source>
        <dbReference type="EMBL" id="VDD84594.1"/>
    </source>
</evidence>